<dbReference type="InterPro" id="IPR051610">
    <property type="entry name" value="GPI/OXD"/>
</dbReference>
<protein>
    <submittedName>
        <fullName evidence="4">Cupin domain-containing protein</fullName>
    </submittedName>
</protein>
<evidence type="ECO:0000256" key="2">
    <source>
        <dbReference type="SAM" id="Phobius"/>
    </source>
</evidence>
<accession>A0A7X2NF19</accession>
<name>A0A7X2NF19_9FIRM</name>
<organism evidence="4 5">
    <name type="scientific">Pseudoramibacter porci</name>
    <dbReference type="NCBI Taxonomy" id="2606631"/>
    <lineage>
        <taxon>Bacteria</taxon>
        <taxon>Bacillati</taxon>
        <taxon>Bacillota</taxon>
        <taxon>Clostridia</taxon>
        <taxon>Eubacteriales</taxon>
        <taxon>Eubacteriaceae</taxon>
        <taxon>Pseudoramibacter</taxon>
    </lineage>
</organism>
<dbReference type="Pfam" id="PF07883">
    <property type="entry name" value="Cupin_2"/>
    <property type="match status" value="1"/>
</dbReference>
<dbReference type="SUPFAM" id="SSF51182">
    <property type="entry name" value="RmlC-like cupins"/>
    <property type="match status" value="1"/>
</dbReference>
<dbReference type="PANTHER" id="PTHR35848">
    <property type="entry name" value="OXALATE-BINDING PROTEIN"/>
    <property type="match status" value="1"/>
</dbReference>
<feature type="domain" description="Cupin type-2" evidence="3">
    <location>
        <begin position="44"/>
        <end position="101"/>
    </location>
</feature>
<dbReference type="GO" id="GO:0046872">
    <property type="term" value="F:metal ion binding"/>
    <property type="evidence" value="ECO:0007669"/>
    <property type="project" value="UniProtKB-KW"/>
</dbReference>
<dbReference type="EMBL" id="VUMO01000003">
    <property type="protein sequence ID" value="MSS19414.1"/>
    <property type="molecule type" value="Genomic_DNA"/>
</dbReference>
<feature type="transmembrane region" description="Helical" evidence="2">
    <location>
        <begin position="6"/>
        <end position="28"/>
    </location>
</feature>
<keyword evidence="5" id="KW-1185">Reference proteome</keyword>
<keyword evidence="2" id="KW-0472">Membrane</keyword>
<gene>
    <name evidence="4" type="ORF">FYJ52_03175</name>
</gene>
<proteinExistence type="predicted"/>
<reference evidence="4 5" key="1">
    <citation type="submission" date="2019-08" db="EMBL/GenBank/DDBJ databases">
        <title>In-depth cultivation of the pig gut microbiome towards novel bacterial diversity and tailored functional studies.</title>
        <authorList>
            <person name="Wylensek D."/>
            <person name="Hitch T.C.A."/>
            <person name="Clavel T."/>
        </authorList>
    </citation>
    <scope>NUCLEOTIDE SEQUENCE [LARGE SCALE GENOMIC DNA]</scope>
    <source>
        <strain evidence="4 5">RF-744-FAT-4</strain>
    </source>
</reference>
<evidence type="ECO:0000313" key="5">
    <source>
        <dbReference type="Proteomes" id="UP000461754"/>
    </source>
</evidence>
<dbReference type="Proteomes" id="UP000461754">
    <property type="component" value="Unassembled WGS sequence"/>
</dbReference>
<dbReference type="PANTHER" id="PTHR35848:SF6">
    <property type="entry name" value="CUPIN TYPE-2 DOMAIN-CONTAINING PROTEIN"/>
    <property type="match status" value="1"/>
</dbReference>
<dbReference type="Gene3D" id="2.60.120.10">
    <property type="entry name" value="Jelly Rolls"/>
    <property type="match status" value="1"/>
</dbReference>
<evidence type="ECO:0000256" key="1">
    <source>
        <dbReference type="ARBA" id="ARBA00022723"/>
    </source>
</evidence>
<sequence length="106" mass="12297">MNRGVHHFIILGVLLARCHIHISFLYVYNPFNLYFTVKPALPFFHQHIHETEPYYILSGEGTFIDNDQSKTLVHAGDTCTIEPGQWHSMENNSSEDLIFMALIYND</sequence>
<keyword evidence="2" id="KW-1133">Transmembrane helix</keyword>
<dbReference type="InterPro" id="IPR011051">
    <property type="entry name" value="RmlC_Cupin_sf"/>
</dbReference>
<dbReference type="InterPro" id="IPR013096">
    <property type="entry name" value="Cupin_2"/>
</dbReference>
<dbReference type="AlphaFoldDB" id="A0A7X2NF19"/>
<keyword evidence="2" id="KW-0812">Transmembrane</keyword>
<comment type="caution">
    <text evidence="4">The sequence shown here is derived from an EMBL/GenBank/DDBJ whole genome shotgun (WGS) entry which is preliminary data.</text>
</comment>
<keyword evidence="1" id="KW-0479">Metal-binding</keyword>
<evidence type="ECO:0000313" key="4">
    <source>
        <dbReference type="EMBL" id="MSS19414.1"/>
    </source>
</evidence>
<evidence type="ECO:0000259" key="3">
    <source>
        <dbReference type="Pfam" id="PF07883"/>
    </source>
</evidence>
<dbReference type="InterPro" id="IPR014710">
    <property type="entry name" value="RmlC-like_jellyroll"/>
</dbReference>